<feature type="transmembrane region" description="Helical" evidence="2">
    <location>
        <begin position="236"/>
        <end position="258"/>
    </location>
</feature>
<keyword evidence="4" id="KW-1185">Reference proteome</keyword>
<dbReference type="Proteomes" id="UP001345827">
    <property type="component" value="Unassembled WGS sequence"/>
</dbReference>
<evidence type="ECO:0000256" key="1">
    <source>
        <dbReference type="SAM" id="MobiDB-lite"/>
    </source>
</evidence>
<keyword evidence="2" id="KW-1133">Transmembrane helix</keyword>
<proteinExistence type="predicted"/>
<name>A0AAV9QL80_9PEZI</name>
<dbReference type="Gene3D" id="1.20.120.1630">
    <property type="match status" value="1"/>
</dbReference>
<dbReference type="Pfam" id="PF06966">
    <property type="entry name" value="DUF1295"/>
    <property type="match status" value="1"/>
</dbReference>
<evidence type="ECO:0000313" key="3">
    <source>
        <dbReference type="EMBL" id="KAK5544012.1"/>
    </source>
</evidence>
<feature type="transmembrane region" description="Helical" evidence="2">
    <location>
        <begin position="205"/>
        <end position="224"/>
    </location>
</feature>
<reference evidence="3 4" key="1">
    <citation type="submission" date="2023-06" db="EMBL/GenBank/DDBJ databases">
        <title>Black Yeasts Isolated from many extreme environments.</title>
        <authorList>
            <person name="Coleine C."/>
            <person name="Stajich J.E."/>
            <person name="Selbmann L."/>
        </authorList>
    </citation>
    <scope>NUCLEOTIDE SEQUENCE [LARGE SCALE GENOMIC DNA]</scope>
    <source>
        <strain evidence="3 4">CCFEE 5887</strain>
    </source>
</reference>
<feature type="region of interest" description="Disordered" evidence="1">
    <location>
        <begin position="328"/>
        <end position="352"/>
    </location>
</feature>
<dbReference type="GO" id="GO:0016020">
    <property type="term" value="C:membrane"/>
    <property type="evidence" value="ECO:0007669"/>
    <property type="project" value="TreeGrafter"/>
</dbReference>
<evidence type="ECO:0000313" key="4">
    <source>
        <dbReference type="Proteomes" id="UP001345827"/>
    </source>
</evidence>
<evidence type="ECO:0008006" key="5">
    <source>
        <dbReference type="Google" id="ProtNLM"/>
    </source>
</evidence>
<dbReference type="PROSITE" id="PS50244">
    <property type="entry name" value="S5A_REDUCTASE"/>
    <property type="match status" value="1"/>
</dbReference>
<feature type="transmembrane region" description="Helical" evidence="2">
    <location>
        <begin position="106"/>
        <end position="127"/>
    </location>
</feature>
<evidence type="ECO:0000256" key="2">
    <source>
        <dbReference type="SAM" id="Phobius"/>
    </source>
</evidence>
<dbReference type="PANTHER" id="PTHR32251:SF15">
    <property type="entry name" value="3-OXO-5-ALPHA-STEROID 4-DEHYDROGENASE (DUF1295)"/>
    <property type="match status" value="1"/>
</dbReference>
<accession>A0AAV9QL80</accession>
<feature type="transmembrane region" description="Helical" evidence="2">
    <location>
        <begin position="63"/>
        <end position="85"/>
    </location>
</feature>
<dbReference type="EMBL" id="JAXLQG010000002">
    <property type="protein sequence ID" value="KAK5544012.1"/>
    <property type="molecule type" value="Genomic_DNA"/>
</dbReference>
<feature type="compositionally biased region" description="Basic and acidic residues" evidence="1">
    <location>
        <begin position="328"/>
        <end position="344"/>
    </location>
</feature>
<organism evidence="3 4">
    <name type="scientific">Vermiconidia calcicola</name>
    <dbReference type="NCBI Taxonomy" id="1690605"/>
    <lineage>
        <taxon>Eukaryota</taxon>
        <taxon>Fungi</taxon>
        <taxon>Dikarya</taxon>
        <taxon>Ascomycota</taxon>
        <taxon>Pezizomycotina</taxon>
        <taxon>Dothideomycetes</taxon>
        <taxon>Dothideomycetidae</taxon>
        <taxon>Mycosphaerellales</taxon>
        <taxon>Extremaceae</taxon>
        <taxon>Vermiconidia</taxon>
    </lineage>
</organism>
<gene>
    <name evidence="3" type="ORF">LTR25_001627</name>
</gene>
<dbReference type="PANTHER" id="PTHR32251">
    <property type="entry name" value="3-OXO-5-ALPHA-STEROID 4-DEHYDROGENASE"/>
    <property type="match status" value="1"/>
</dbReference>
<comment type="caution">
    <text evidence="3">The sequence shown here is derived from an EMBL/GenBank/DDBJ whole genome shotgun (WGS) entry which is preliminary data.</text>
</comment>
<feature type="transmembrane region" description="Helical" evidence="2">
    <location>
        <begin position="38"/>
        <end position="57"/>
    </location>
</feature>
<keyword evidence="2" id="KW-0472">Membrane</keyword>
<dbReference type="InterPro" id="IPR010721">
    <property type="entry name" value="UstE-like"/>
</dbReference>
<sequence length="352" mass="39466">MAAHHVLDDYYLAITLLVTVGYQLLGFSIAFTCQFDKLTDFAGGTNFIVLSVLTLSLSPTHTARQILASTFLALWALRLSGFLLFRILKTGHDTRFDDKRSRFFPFLGFWTFQALWVWTVSLPVTILNSPRVTSESHGGHPAFGTPADIVGIIMYAVGFLVEAVADVQKYRFRSLSNDNNSSSRSNTCDVGLFSWSRHPNYFGEILVQFAIFTLAISPSAYGYISPSEDGGAYAAQYISILGAVFLTALLLFVSGLTLQERPGAKKKFEKDGPAGDGWLRYKDWLDRTSILIPMPPAVWRRLPTVVKRTVGCEWPMYVFKPERDADMKNVQRRREEEGRQRVESQDGLMSGS</sequence>
<feature type="transmembrane region" description="Helical" evidence="2">
    <location>
        <begin position="12"/>
        <end position="31"/>
    </location>
</feature>
<keyword evidence="2" id="KW-0812">Transmembrane</keyword>
<dbReference type="AlphaFoldDB" id="A0AAV9QL80"/>
<protein>
    <recommendedName>
        <fullName evidence="5">Steroid 5-alpha reductase C-terminal domain-containing protein</fullName>
    </recommendedName>
</protein>
<feature type="transmembrane region" description="Helical" evidence="2">
    <location>
        <begin position="147"/>
        <end position="165"/>
    </location>
</feature>